<keyword evidence="2" id="KW-0813">Transport</keyword>
<gene>
    <name evidence="6" type="ORF">SAMN05216251_101332</name>
</gene>
<dbReference type="InterPro" id="IPR030678">
    <property type="entry name" value="Peptide/Ni-bd"/>
</dbReference>
<evidence type="ECO:0000256" key="3">
    <source>
        <dbReference type="ARBA" id="ARBA00022729"/>
    </source>
</evidence>
<name>A0A1I1XIY8_9ACTN</name>
<dbReference type="PANTHER" id="PTHR30290">
    <property type="entry name" value="PERIPLASMIC BINDING COMPONENT OF ABC TRANSPORTER"/>
    <property type="match status" value="1"/>
</dbReference>
<feature type="signal peptide" evidence="4">
    <location>
        <begin position="1"/>
        <end position="26"/>
    </location>
</feature>
<sequence>MKFKAFVVAASAIVLTACSTSGSTNAGGSDSLVVGLTYAPKTLNPDYAYDPANYFIMDNIYSRLVNYGYDDEVHGDLARNWQKSADGLTYTFHLRSGVKWSDGKPLTSADVMWTAKSIIKEKGYGAAALAGVSAVTAPDAQTVVMKLAQPNSSFLDQLAQRYGWVVLPQHVFDGTDVTSNPANKKPVGSGPFVVTSFTPGSHVELKANPGYFGGAPKTKALSFRFFSSPDAAVTALQSHEIQFIANAPNYASVPTLKKAAGITVETAAATPPTDVWLGFNLARKPLNDLKVRTAIAQALDPGEINDLVYGGTKKVSGTVYDPSSRDYDASARQPAHDVAAANALLDQAGYPKKSGTRFSLTYTGFTASLAGAQQIGEVLKQQLAKVGIGLKVENYDFSIFADKIMQQHDFDITWSGGPHGPDPQTFANYVKTGGNRNAMRYSDPEVDRLFDEAAKSSDASVRSQDYRKIQQIVAKDLPRYTLFQWNYQFAYDSRYSGFWWQNTTGDLPADDYAQVTASG</sequence>
<dbReference type="EMBL" id="FONG01000001">
    <property type="protein sequence ID" value="SFE05713.1"/>
    <property type="molecule type" value="Genomic_DNA"/>
</dbReference>
<dbReference type="STRING" id="380248.SAMN05216251_101332"/>
<evidence type="ECO:0000313" key="6">
    <source>
        <dbReference type="EMBL" id="SFE05713.1"/>
    </source>
</evidence>
<dbReference type="OrthoDB" id="9046151at2"/>
<dbReference type="AlphaFoldDB" id="A0A1I1XIY8"/>
<dbReference type="PROSITE" id="PS51257">
    <property type="entry name" value="PROKAR_LIPOPROTEIN"/>
    <property type="match status" value="1"/>
</dbReference>
<comment type="similarity">
    <text evidence="1">Belongs to the bacterial solute-binding protein 5 family.</text>
</comment>
<dbReference type="GO" id="GO:0043190">
    <property type="term" value="C:ATP-binding cassette (ABC) transporter complex"/>
    <property type="evidence" value="ECO:0007669"/>
    <property type="project" value="InterPro"/>
</dbReference>
<protein>
    <submittedName>
        <fullName evidence="6">Peptide/nickel transport system substrate-binding protein</fullName>
    </submittedName>
</protein>
<dbReference type="Gene3D" id="3.10.105.10">
    <property type="entry name" value="Dipeptide-binding Protein, Domain 3"/>
    <property type="match status" value="1"/>
</dbReference>
<feature type="domain" description="Solute-binding protein family 5" evidence="5">
    <location>
        <begin position="72"/>
        <end position="436"/>
    </location>
</feature>
<dbReference type="GO" id="GO:0015833">
    <property type="term" value="P:peptide transport"/>
    <property type="evidence" value="ECO:0007669"/>
    <property type="project" value="TreeGrafter"/>
</dbReference>
<keyword evidence="3 4" id="KW-0732">Signal</keyword>
<dbReference type="SUPFAM" id="SSF53850">
    <property type="entry name" value="Periplasmic binding protein-like II"/>
    <property type="match status" value="1"/>
</dbReference>
<dbReference type="GO" id="GO:0042597">
    <property type="term" value="C:periplasmic space"/>
    <property type="evidence" value="ECO:0007669"/>
    <property type="project" value="UniProtKB-ARBA"/>
</dbReference>
<dbReference type="Pfam" id="PF00496">
    <property type="entry name" value="SBP_bac_5"/>
    <property type="match status" value="1"/>
</dbReference>
<dbReference type="PANTHER" id="PTHR30290:SF9">
    <property type="entry name" value="OLIGOPEPTIDE-BINDING PROTEIN APPA"/>
    <property type="match status" value="1"/>
</dbReference>
<evidence type="ECO:0000259" key="5">
    <source>
        <dbReference type="Pfam" id="PF00496"/>
    </source>
</evidence>
<organism evidence="6 7">
    <name type="scientific">Actinacidiphila alni</name>
    <dbReference type="NCBI Taxonomy" id="380248"/>
    <lineage>
        <taxon>Bacteria</taxon>
        <taxon>Bacillati</taxon>
        <taxon>Actinomycetota</taxon>
        <taxon>Actinomycetes</taxon>
        <taxon>Kitasatosporales</taxon>
        <taxon>Streptomycetaceae</taxon>
        <taxon>Actinacidiphila</taxon>
    </lineage>
</organism>
<proteinExistence type="inferred from homology"/>
<evidence type="ECO:0000256" key="4">
    <source>
        <dbReference type="SAM" id="SignalP"/>
    </source>
</evidence>
<dbReference type="Gene3D" id="3.40.190.10">
    <property type="entry name" value="Periplasmic binding protein-like II"/>
    <property type="match status" value="1"/>
</dbReference>
<dbReference type="GO" id="GO:1904680">
    <property type="term" value="F:peptide transmembrane transporter activity"/>
    <property type="evidence" value="ECO:0007669"/>
    <property type="project" value="TreeGrafter"/>
</dbReference>
<keyword evidence="7" id="KW-1185">Reference proteome</keyword>
<reference evidence="6 7" key="1">
    <citation type="submission" date="2016-10" db="EMBL/GenBank/DDBJ databases">
        <authorList>
            <person name="de Groot N.N."/>
        </authorList>
    </citation>
    <scope>NUCLEOTIDE SEQUENCE [LARGE SCALE GENOMIC DNA]</scope>
    <source>
        <strain evidence="6 7">CGMCC 4.3510</strain>
    </source>
</reference>
<dbReference type="InterPro" id="IPR000914">
    <property type="entry name" value="SBP_5_dom"/>
</dbReference>
<accession>A0A1I1XIY8</accession>
<feature type="chain" id="PRO_5038675375" evidence="4">
    <location>
        <begin position="27"/>
        <end position="519"/>
    </location>
</feature>
<evidence type="ECO:0000256" key="2">
    <source>
        <dbReference type="ARBA" id="ARBA00022448"/>
    </source>
</evidence>
<dbReference type="InterPro" id="IPR039424">
    <property type="entry name" value="SBP_5"/>
</dbReference>
<dbReference type="Proteomes" id="UP000199323">
    <property type="component" value="Unassembled WGS sequence"/>
</dbReference>
<dbReference type="PIRSF" id="PIRSF002741">
    <property type="entry name" value="MppA"/>
    <property type="match status" value="1"/>
</dbReference>
<evidence type="ECO:0000313" key="7">
    <source>
        <dbReference type="Proteomes" id="UP000199323"/>
    </source>
</evidence>
<evidence type="ECO:0000256" key="1">
    <source>
        <dbReference type="ARBA" id="ARBA00005695"/>
    </source>
</evidence>